<protein>
    <submittedName>
        <fullName evidence="1">Uncharacterized protein</fullName>
    </submittedName>
</protein>
<reference evidence="1 2" key="1">
    <citation type="submission" date="2024-11" db="EMBL/GenBank/DDBJ databases">
        <title>Adaptive evolution of stress response genes in parasites aligns with host niche diversity.</title>
        <authorList>
            <person name="Hahn C."/>
            <person name="Resl P."/>
        </authorList>
    </citation>
    <scope>NUCLEOTIDE SEQUENCE [LARGE SCALE GENOMIC DNA]</scope>
    <source>
        <strain evidence="1">EGGRZ-B1_66</strain>
        <tissue evidence="1">Body</tissue>
    </source>
</reference>
<dbReference type="AlphaFoldDB" id="A0ABD2PI41"/>
<dbReference type="Proteomes" id="UP001626550">
    <property type="component" value="Unassembled WGS sequence"/>
</dbReference>
<organism evidence="1 2">
    <name type="scientific">Cichlidogyrus casuarinus</name>
    <dbReference type="NCBI Taxonomy" id="1844966"/>
    <lineage>
        <taxon>Eukaryota</taxon>
        <taxon>Metazoa</taxon>
        <taxon>Spiralia</taxon>
        <taxon>Lophotrochozoa</taxon>
        <taxon>Platyhelminthes</taxon>
        <taxon>Monogenea</taxon>
        <taxon>Monopisthocotylea</taxon>
        <taxon>Dactylogyridea</taxon>
        <taxon>Ancyrocephalidae</taxon>
        <taxon>Cichlidogyrus</taxon>
    </lineage>
</organism>
<evidence type="ECO:0000313" key="2">
    <source>
        <dbReference type="Proteomes" id="UP001626550"/>
    </source>
</evidence>
<keyword evidence="2" id="KW-1185">Reference proteome</keyword>
<name>A0ABD2PI41_9PLAT</name>
<proteinExistence type="predicted"/>
<comment type="caution">
    <text evidence="1">The sequence shown here is derived from an EMBL/GenBank/DDBJ whole genome shotgun (WGS) entry which is preliminary data.</text>
</comment>
<dbReference type="EMBL" id="JBJKFK010008746">
    <property type="protein sequence ID" value="KAL3306991.1"/>
    <property type="molecule type" value="Genomic_DNA"/>
</dbReference>
<accession>A0ABD2PI41</accession>
<sequence>MGYLVIVSLAGDGGAVAPERVTALSEGGILVRDPVVELAQLSEEESRVVAERCRGASGIRLQMASEDEKKRI</sequence>
<gene>
    <name evidence="1" type="ORF">Ciccas_014510</name>
</gene>
<evidence type="ECO:0000313" key="1">
    <source>
        <dbReference type="EMBL" id="KAL3306991.1"/>
    </source>
</evidence>